<dbReference type="GO" id="GO:0016209">
    <property type="term" value="F:antioxidant activity"/>
    <property type="evidence" value="ECO:0007669"/>
    <property type="project" value="InterPro"/>
</dbReference>
<feature type="domain" description="Thioredoxin" evidence="2">
    <location>
        <begin position="64"/>
        <end position="196"/>
    </location>
</feature>
<reference evidence="3 4" key="1">
    <citation type="journal article" date="2012" name="J. Bacteriol.">
        <title>Complete Genome Sequence of Flavobacterium indicum GPSTA100-9T, Isolated from Warm Spring Water.</title>
        <authorList>
            <person name="Barbier P."/>
            <person name="Houel A."/>
            <person name="Loux V."/>
            <person name="Poulain J."/>
            <person name="Bernardet J.F."/>
            <person name="Touchon M."/>
            <person name="Duchaud E."/>
        </authorList>
    </citation>
    <scope>NUCLEOTIDE SEQUENCE [LARGE SCALE GENOMIC DNA]</scope>
    <source>
        <strain evidence="4">DSM 17447 / CIP 109464 / GPTSA100-9</strain>
    </source>
</reference>
<evidence type="ECO:0000313" key="3">
    <source>
        <dbReference type="EMBL" id="CCG53750.1"/>
    </source>
</evidence>
<dbReference type="InterPro" id="IPR013766">
    <property type="entry name" value="Thioredoxin_domain"/>
</dbReference>
<dbReference type="OrthoDB" id="1134224at2"/>
<name>H8XU20_FLAIG</name>
<keyword evidence="4" id="KW-1185">Reference proteome</keyword>
<feature type="chain" id="PRO_5003616647" description="Thioredoxin domain-containing protein" evidence="1">
    <location>
        <begin position="20"/>
        <end position="231"/>
    </location>
</feature>
<accession>H8XU20</accession>
<protein>
    <recommendedName>
        <fullName evidence="2">Thioredoxin domain-containing protein</fullName>
    </recommendedName>
</protein>
<dbReference type="PROSITE" id="PS51352">
    <property type="entry name" value="THIOREDOXIN_2"/>
    <property type="match status" value="1"/>
</dbReference>
<gene>
    <name evidence="3" type="ordered locus">KQS_09080</name>
</gene>
<keyword evidence="1" id="KW-0732">Signal</keyword>
<dbReference type="AlphaFoldDB" id="H8XU20"/>
<proteinExistence type="predicted"/>
<dbReference type="Proteomes" id="UP000007599">
    <property type="component" value="Chromosome I"/>
</dbReference>
<reference evidence="4" key="2">
    <citation type="submission" date="2012-03" db="EMBL/GenBank/DDBJ databases">
        <title>Complete genome sequence of Flavobacterium indicum GPTSA100-9T, isolated from warm spring water.</title>
        <authorList>
            <person name="Barbier P."/>
            <person name="Houel A."/>
            <person name="Loux V."/>
            <person name="Poulain J."/>
            <person name="Bernardet J.-F."/>
            <person name="Touchon M."/>
            <person name="Duchaud E."/>
        </authorList>
    </citation>
    <scope>NUCLEOTIDE SEQUENCE [LARGE SCALE GENOMIC DNA]</scope>
    <source>
        <strain evidence="4">DSM 17447 / CIP 109464 / GPTSA100-9</strain>
    </source>
</reference>
<dbReference type="EMBL" id="HE774682">
    <property type="protein sequence ID" value="CCG53750.1"/>
    <property type="molecule type" value="Genomic_DNA"/>
</dbReference>
<organism evidence="3 4">
    <name type="scientific">Flavobacterium indicum (strain DSM 17447 / CIP 109464 / GPTSA100-9)</name>
    <dbReference type="NCBI Taxonomy" id="1094466"/>
    <lineage>
        <taxon>Bacteria</taxon>
        <taxon>Pseudomonadati</taxon>
        <taxon>Bacteroidota</taxon>
        <taxon>Flavobacteriia</taxon>
        <taxon>Flavobacteriales</taxon>
        <taxon>Flavobacteriaceae</taxon>
        <taxon>Flavobacterium</taxon>
    </lineage>
</organism>
<dbReference type="InterPro" id="IPR000866">
    <property type="entry name" value="AhpC/TSA"/>
</dbReference>
<sequence length="231" mass="26440">MNKLALIVLFILIRSTANASDTTAVFSASVKANFKKYISLSNNAYNKKDFEKAQQLFDSLVQNSLVGTQFDDFSFKQVGKKRLQLSKINKPTLIITYASWCIMGKGELPALNKLAAQYKDKIQIVVLFWNKKNEMKKIARKFNSDIKVCYAHETERKDYKAITLLKKTLGFPTMYFLDHNLEVVDIQRSFVKPESKIDIKTSIAFYYQKFNNGISNLVISDTSRDMGLAKN</sequence>
<evidence type="ECO:0000313" key="4">
    <source>
        <dbReference type="Proteomes" id="UP000007599"/>
    </source>
</evidence>
<dbReference type="Gene3D" id="3.40.30.10">
    <property type="entry name" value="Glutaredoxin"/>
    <property type="match status" value="1"/>
</dbReference>
<dbReference type="GO" id="GO:0016491">
    <property type="term" value="F:oxidoreductase activity"/>
    <property type="evidence" value="ECO:0007669"/>
    <property type="project" value="InterPro"/>
</dbReference>
<dbReference type="RefSeq" id="WP_014388869.1">
    <property type="nucleotide sequence ID" value="NC_017025.1"/>
</dbReference>
<evidence type="ECO:0000259" key="2">
    <source>
        <dbReference type="PROSITE" id="PS51352"/>
    </source>
</evidence>
<dbReference type="KEGG" id="fin:KQS_09080"/>
<dbReference type="SUPFAM" id="SSF52833">
    <property type="entry name" value="Thioredoxin-like"/>
    <property type="match status" value="1"/>
</dbReference>
<dbReference type="eggNOG" id="COG0526">
    <property type="taxonomic scope" value="Bacteria"/>
</dbReference>
<evidence type="ECO:0000256" key="1">
    <source>
        <dbReference type="SAM" id="SignalP"/>
    </source>
</evidence>
<dbReference type="STRING" id="1094466.KQS_09080"/>
<dbReference type="PATRIC" id="fig|1094466.5.peg.1780"/>
<feature type="signal peptide" evidence="1">
    <location>
        <begin position="1"/>
        <end position="19"/>
    </location>
</feature>
<dbReference type="HOGENOM" id="CLU_097920_0_0_10"/>
<dbReference type="Pfam" id="PF00578">
    <property type="entry name" value="AhpC-TSA"/>
    <property type="match status" value="1"/>
</dbReference>
<dbReference type="InterPro" id="IPR036249">
    <property type="entry name" value="Thioredoxin-like_sf"/>
</dbReference>